<dbReference type="RefSeq" id="WP_118940060.1">
    <property type="nucleotide sequence ID" value="NZ_JAQPYR010000079.1"/>
</dbReference>
<dbReference type="Gene3D" id="2.60.40.3690">
    <property type="match status" value="1"/>
</dbReference>
<feature type="domain" description="Major fimbrial subunit protein N-terminal" evidence="6">
    <location>
        <begin position="36"/>
        <end position="155"/>
    </location>
</feature>
<gene>
    <name evidence="7" type="ORF">F9962_14775</name>
</gene>
<organism evidence="7 8">
    <name type="scientific">Bacteroides stercoris</name>
    <dbReference type="NCBI Taxonomy" id="46506"/>
    <lineage>
        <taxon>Bacteria</taxon>
        <taxon>Pseudomonadati</taxon>
        <taxon>Bacteroidota</taxon>
        <taxon>Bacteroidia</taxon>
        <taxon>Bacteroidales</taxon>
        <taxon>Bacteroidaceae</taxon>
        <taxon>Bacteroides</taxon>
    </lineage>
</organism>
<evidence type="ECO:0000256" key="4">
    <source>
        <dbReference type="ARBA" id="ARBA00023263"/>
    </source>
</evidence>
<evidence type="ECO:0000256" key="3">
    <source>
        <dbReference type="ARBA" id="ARBA00022729"/>
    </source>
</evidence>
<comment type="caution">
    <text evidence="7">The sequence shown here is derived from an EMBL/GenBank/DDBJ whole genome shotgun (WGS) entry which is preliminary data.</text>
</comment>
<dbReference type="GO" id="GO:0009289">
    <property type="term" value="C:pilus"/>
    <property type="evidence" value="ECO:0007669"/>
    <property type="project" value="UniProtKB-SubCell"/>
</dbReference>
<dbReference type="Proteomes" id="UP000440773">
    <property type="component" value="Unassembled WGS sequence"/>
</dbReference>
<comment type="similarity">
    <text evidence="2">Belongs to the bacteroidetes fimbrillin superfamily. FimA/Mfa1 family.</text>
</comment>
<feature type="signal peptide" evidence="5">
    <location>
        <begin position="1"/>
        <end position="21"/>
    </location>
</feature>
<evidence type="ECO:0000256" key="5">
    <source>
        <dbReference type="SAM" id="SignalP"/>
    </source>
</evidence>
<feature type="chain" id="PRO_5030091685" description="Major fimbrial subunit protein N-terminal domain-containing protein" evidence="5">
    <location>
        <begin position="22"/>
        <end position="365"/>
    </location>
</feature>
<name>A0A414KTL5_BACSE</name>
<keyword evidence="3 5" id="KW-0732">Signal</keyword>
<protein>
    <recommendedName>
        <fullName evidence="6">Major fimbrial subunit protein N-terminal domain-containing protein</fullName>
    </recommendedName>
</protein>
<dbReference type="EMBL" id="WCLP01000044">
    <property type="protein sequence ID" value="KAB5279795.1"/>
    <property type="molecule type" value="Genomic_DNA"/>
</dbReference>
<evidence type="ECO:0000256" key="2">
    <source>
        <dbReference type="ARBA" id="ARBA00006011"/>
    </source>
</evidence>
<accession>A0A414KTL5</accession>
<evidence type="ECO:0000259" key="6">
    <source>
        <dbReference type="Pfam" id="PF06321"/>
    </source>
</evidence>
<sequence>MKKINLLAVALAAFTMFSCSNEEITDLGNNAPGEKATLTIKVEGAGNNVAQSRATGATTSDVTINNYIVFLFREGGALDCPPYFSSTNAAATITNGSTAAKTAYVVANTGRLANGPFANVTTEADLKAVTGDLMANNNTATQTKDNLWMSGTNDVSFSGTNGSVTVELGFVAAKIELIVKDNRANLTGSGSGDISITDEKVVLLYAGKSGHFFGTAAEKVAQTAFYSGDASYPGFNSNNVTESTALADAVSTPFTVNASNAVFNHFYTFGNNGATQPTILAIQSKRTINNADETIYYPIQFSTDDAGYTIEPGKRYTVTLTLKGDVNAGEGGGTTDPEQPLINSPISITVTAASWTPVTVDKAFN</sequence>
<comment type="subcellular location">
    <subcellularLocation>
        <location evidence="1">Fimbrium</location>
    </subcellularLocation>
</comment>
<keyword evidence="4" id="KW-0281">Fimbrium</keyword>
<dbReference type="InterPro" id="IPR029141">
    <property type="entry name" value="FimA_N"/>
</dbReference>
<evidence type="ECO:0000256" key="1">
    <source>
        <dbReference type="ARBA" id="ARBA00004561"/>
    </source>
</evidence>
<reference evidence="7 8" key="1">
    <citation type="journal article" date="2019" name="Nat. Med.">
        <title>A library of human gut bacterial isolates paired with longitudinal multiomics data enables mechanistic microbiome research.</title>
        <authorList>
            <person name="Poyet M."/>
            <person name="Groussin M."/>
            <person name="Gibbons S.M."/>
            <person name="Avila-Pacheco J."/>
            <person name="Jiang X."/>
            <person name="Kearney S.M."/>
            <person name="Perrotta A.R."/>
            <person name="Berdy B."/>
            <person name="Zhao S."/>
            <person name="Lieberman T.D."/>
            <person name="Swanson P.K."/>
            <person name="Smith M."/>
            <person name="Roesemann S."/>
            <person name="Alexander J.E."/>
            <person name="Rich S.A."/>
            <person name="Livny J."/>
            <person name="Vlamakis H."/>
            <person name="Clish C."/>
            <person name="Bullock K."/>
            <person name="Deik A."/>
            <person name="Scott J."/>
            <person name="Pierce K.A."/>
            <person name="Xavier R.J."/>
            <person name="Alm E.J."/>
        </authorList>
    </citation>
    <scope>NUCLEOTIDE SEQUENCE [LARGE SCALE GENOMIC DNA]</scope>
    <source>
        <strain evidence="7 8">BIOML-A17</strain>
    </source>
</reference>
<dbReference type="Pfam" id="PF06321">
    <property type="entry name" value="P_gingi_FimA"/>
    <property type="match status" value="1"/>
</dbReference>
<dbReference type="Gene3D" id="2.60.40.2580">
    <property type="match status" value="1"/>
</dbReference>
<evidence type="ECO:0000313" key="7">
    <source>
        <dbReference type="EMBL" id="KAB5279795.1"/>
    </source>
</evidence>
<dbReference type="Pfam" id="PF21514">
    <property type="entry name" value="FimA-like_C"/>
    <property type="match status" value="1"/>
</dbReference>
<dbReference type="PROSITE" id="PS51257">
    <property type="entry name" value="PROKAR_LIPOPROTEIN"/>
    <property type="match status" value="1"/>
</dbReference>
<evidence type="ECO:0000313" key="8">
    <source>
        <dbReference type="Proteomes" id="UP000440773"/>
    </source>
</evidence>
<proteinExistence type="inferred from homology"/>
<dbReference type="AlphaFoldDB" id="A0A414KTL5"/>